<organism evidence="5 6">
    <name type="scientific">Parascaris univalens</name>
    <name type="common">Nematode worm</name>
    <dbReference type="NCBI Taxonomy" id="6257"/>
    <lineage>
        <taxon>Eukaryota</taxon>
        <taxon>Metazoa</taxon>
        <taxon>Ecdysozoa</taxon>
        <taxon>Nematoda</taxon>
        <taxon>Chromadorea</taxon>
        <taxon>Rhabditida</taxon>
        <taxon>Spirurina</taxon>
        <taxon>Ascaridomorpha</taxon>
        <taxon>Ascaridoidea</taxon>
        <taxon>Ascarididae</taxon>
        <taxon>Parascaris</taxon>
    </lineage>
</organism>
<feature type="transmembrane region" description="Helical" evidence="2">
    <location>
        <begin position="136"/>
        <end position="158"/>
    </location>
</feature>
<feature type="chain" id="PRO_5037126589" evidence="3">
    <location>
        <begin position="24"/>
        <end position="343"/>
    </location>
</feature>
<evidence type="ECO:0000256" key="3">
    <source>
        <dbReference type="SAM" id="SignalP"/>
    </source>
</evidence>
<reference evidence="6" key="1">
    <citation type="submission" date="2022-11" db="UniProtKB">
        <authorList>
            <consortium name="WormBaseParasite"/>
        </authorList>
    </citation>
    <scope>IDENTIFICATION</scope>
</reference>
<evidence type="ECO:0000256" key="1">
    <source>
        <dbReference type="SAM" id="MobiDB-lite"/>
    </source>
</evidence>
<proteinExistence type="predicted"/>
<sequence>MLLNEQHVLLILISLITTANVTATPEYSDPTAQELALLDWASGIRVAYCADTAVEKLAEPFRSSLAVWLNKYCRNATACFLVKPVGFTSEQVVLLDGYPKRDYDFLRKHIDDVAQRLGWKVLSYERFPKFDAITEFMNTALIPIGFFLLIFMFFIAYWSSTFSSSIGSSDTWMITGTSGSKNNAVRKTLKMMEEQKEYDQEHELDEQHNRTEGVDGPMLASMSSTAKEISSGKATGDVILDASRLSNESISTAGQSLALSQESGFLAVPEIVVVPTDGRTPISGGRERPSITSSRRFSRRLSSFEDLVKEKRHRRMRTHGLGGSGAKRSWKSGSMALGGFGKS</sequence>
<keyword evidence="3" id="KW-0732">Signal</keyword>
<feature type="domain" description="DUF8077" evidence="4">
    <location>
        <begin position="34"/>
        <end position="104"/>
    </location>
</feature>
<dbReference type="AlphaFoldDB" id="A0A915BGU6"/>
<evidence type="ECO:0000256" key="2">
    <source>
        <dbReference type="SAM" id="Phobius"/>
    </source>
</evidence>
<dbReference type="InterPro" id="IPR058390">
    <property type="entry name" value="DUF8077"/>
</dbReference>
<dbReference type="WBParaSite" id="PgR039_g088_t01">
    <property type="protein sequence ID" value="PgR039_g088_t01"/>
    <property type="gene ID" value="PgR039_g088"/>
</dbReference>
<accession>A0A915BGU6</accession>
<keyword evidence="2" id="KW-1133">Transmembrane helix</keyword>
<evidence type="ECO:0000313" key="5">
    <source>
        <dbReference type="Proteomes" id="UP000887569"/>
    </source>
</evidence>
<dbReference type="Pfam" id="PF26284">
    <property type="entry name" value="DUF8077"/>
    <property type="match status" value="1"/>
</dbReference>
<keyword evidence="5" id="KW-1185">Reference proteome</keyword>
<protein>
    <submittedName>
        <fullName evidence="6">Chloride channel CLIC-like protein 1</fullName>
    </submittedName>
</protein>
<feature type="signal peptide" evidence="3">
    <location>
        <begin position="1"/>
        <end position="23"/>
    </location>
</feature>
<evidence type="ECO:0000259" key="4">
    <source>
        <dbReference type="Pfam" id="PF26284"/>
    </source>
</evidence>
<dbReference type="Proteomes" id="UP000887569">
    <property type="component" value="Unplaced"/>
</dbReference>
<keyword evidence="2" id="KW-0472">Membrane</keyword>
<evidence type="ECO:0000313" key="6">
    <source>
        <dbReference type="WBParaSite" id="PgR039_g088_t01"/>
    </source>
</evidence>
<keyword evidence="2" id="KW-0812">Transmembrane</keyword>
<name>A0A915BGU6_PARUN</name>
<feature type="region of interest" description="Disordered" evidence="1">
    <location>
        <begin position="314"/>
        <end position="343"/>
    </location>
</feature>